<protein>
    <recommendedName>
        <fullName evidence="3">DUF4192 domain-containing protein</fullName>
    </recommendedName>
</protein>
<proteinExistence type="predicted"/>
<sequence>MDAVEEHPTPVTVHGRRGLLAAVPFVLGFRPAASLVLLTITLSPGAARVVSAMRVDIDAPWAQVRGRLLPRLRAERCGLVVAGYCGPQEEQRVRDVVADLRRASVVVLDAYVVDGDVATGIPVDRQAPWACGVPGPDDPQVVELGMAMALRGRGVLGDRSAVVRSVAAPEGGRARAGSGATDRAAGRLLDVLAGAAAGGADCLLREIDRAADSARQDWDARRTVDVDLAADLAVLVWDPVARDRLLGRLLRAEAQPWIPVLVSVVTAIPDPQAAAIVATLAVAAYRHGDGALSTVCVDRCLQADPGHRLAQLLRAAAAAGLPPDDLGLLGRTSSDLNAGTTG</sequence>
<reference evidence="1" key="2">
    <citation type="submission" date="2020-09" db="EMBL/GenBank/DDBJ databases">
        <authorList>
            <person name="Sun Q."/>
            <person name="Zhou Y."/>
        </authorList>
    </citation>
    <scope>NUCLEOTIDE SEQUENCE</scope>
    <source>
        <strain evidence="1">CGMCC 4.7308</strain>
    </source>
</reference>
<dbReference type="InterPro" id="IPR025447">
    <property type="entry name" value="DUF4192"/>
</dbReference>
<comment type="caution">
    <text evidence="1">The sequence shown here is derived from an EMBL/GenBank/DDBJ whole genome shotgun (WGS) entry which is preliminary data.</text>
</comment>
<dbReference type="EMBL" id="BMNA01000019">
    <property type="protein sequence ID" value="GGM17857.1"/>
    <property type="molecule type" value="Genomic_DNA"/>
</dbReference>
<evidence type="ECO:0008006" key="3">
    <source>
        <dbReference type="Google" id="ProtNLM"/>
    </source>
</evidence>
<reference evidence="1" key="1">
    <citation type="journal article" date="2014" name="Int. J. Syst. Evol. Microbiol.">
        <title>Complete genome sequence of Corynebacterium casei LMG S-19264T (=DSM 44701T), isolated from a smear-ripened cheese.</title>
        <authorList>
            <consortium name="US DOE Joint Genome Institute (JGI-PGF)"/>
            <person name="Walter F."/>
            <person name="Albersmeier A."/>
            <person name="Kalinowski J."/>
            <person name="Ruckert C."/>
        </authorList>
    </citation>
    <scope>NUCLEOTIDE SEQUENCE</scope>
    <source>
        <strain evidence="1">CGMCC 4.7308</strain>
    </source>
</reference>
<gene>
    <name evidence="1" type="ORF">GCM10011594_42460</name>
</gene>
<name>A0A917TC61_9ACTN</name>
<dbReference type="Pfam" id="PF13830">
    <property type="entry name" value="DUF4192"/>
    <property type="match status" value="1"/>
</dbReference>
<organism evidence="1 2">
    <name type="scientific">Nakamurella endophytica</name>
    <dbReference type="NCBI Taxonomy" id="1748367"/>
    <lineage>
        <taxon>Bacteria</taxon>
        <taxon>Bacillati</taxon>
        <taxon>Actinomycetota</taxon>
        <taxon>Actinomycetes</taxon>
        <taxon>Nakamurellales</taxon>
        <taxon>Nakamurellaceae</taxon>
        <taxon>Nakamurella</taxon>
    </lineage>
</organism>
<dbReference type="AlphaFoldDB" id="A0A917TC61"/>
<evidence type="ECO:0000313" key="2">
    <source>
        <dbReference type="Proteomes" id="UP000655208"/>
    </source>
</evidence>
<accession>A0A917TC61</accession>
<dbReference type="Proteomes" id="UP000655208">
    <property type="component" value="Unassembled WGS sequence"/>
</dbReference>
<keyword evidence="2" id="KW-1185">Reference proteome</keyword>
<evidence type="ECO:0000313" key="1">
    <source>
        <dbReference type="EMBL" id="GGM17857.1"/>
    </source>
</evidence>